<dbReference type="EMBL" id="JACXAC010000004">
    <property type="protein sequence ID" value="MBD2723343.1"/>
    <property type="molecule type" value="Genomic_DNA"/>
</dbReference>
<dbReference type="Proteomes" id="UP000606003">
    <property type="component" value="Unassembled WGS sequence"/>
</dbReference>
<keyword evidence="2" id="KW-1185">Reference proteome</keyword>
<comment type="caution">
    <text evidence="1">The sequence shown here is derived from an EMBL/GenBank/DDBJ whole genome shotgun (WGS) entry which is preliminary data.</text>
</comment>
<evidence type="ECO:0008006" key="3">
    <source>
        <dbReference type="Google" id="ProtNLM"/>
    </source>
</evidence>
<organism evidence="1 2">
    <name type="scientific">Hymenobacter armeniacus</name>
    <dbReference type="NCBI Taxonomy" id="2771358"/>
    <lineage>
        <taxon>Bacteria</taxon>
        <taxon>Pseudomonadati</taxon>
        <taxon>Bacteroidota</taxon>
        <taxon>Cytophagia</taxon>
        <taxon>Cytophagales</taxon>
        <taxon>Hymenobacteraceae</taxon>
        <taxon>Hymenobacter</taxon>
    </lineage>
</organism>
<protein>
    <recommendedName>
        <fullName evidence="3">Roadblock/LC7 domain-containing protein</fullName>
    </recommendedName>
</protein>
<evidence type="ECO:0000313" key="1">
    <source>
        <dbReference type="EMBL" id="MBD2723343.1"/>
    </source>
</evidence>
<sequence>MPALTTVSVVELATGNTLAYCSRRRGFNPVTTAGHQVELLRQQQQAMAALALRGERLEDILIPFRKQLQLFRLAKNGQWFVFLAVRAEDTPLALARELLKSIVA</sequence>
<name>A0ABR8JWK6_9BACT</name>
<dbReference type="RefSeq" id="WP_190925881.1">
    <property type="nucleotide sequence ID" value="NZ_JACXAC010000004.1"/>
</dbReference>
<accession>A0ABR8JWK6</accession>
<reference evidence="1 2" key="1">
    <citation type="submission" date="2020-09" db="EMBL/GenBank/DDBJ databases">
        <authorList>
            <person name="Kim M.K."/>
        </authorList>
    </citation>
    <scope>NUCLEOTIDE SEQUENCE [LARGE SCALE GENOMIC DNA]</scope>
    <source>
        <strain evidence="1 2">BT189</strain>
    </source>
</reference>
<proteinExistence type="predicted"/>
<evidence type="ECO:0000313" key="2">
    <source>
        <dbReference type="Proteomes" id="UP000606003"/>
    </source>
</evidence>
<gene>
    <name evidence="1" type="ORF">IC234_14530</name>
</gene>